<organism evidence="1 2">
    <name type="scientific">Mariniradius saccharolyticus AK6</name>
    <dbReference type="NCBI Taxonomy" id="1239962"/>
    <lineage>
        <taxon>Bacteria</taxon>
        <taxon>Pseudomonadati</taxon>
        <taxon>Bacteroidota</taxon>
        <taxon>Cytophagia</taxon>
        <taxon>Cytophagales</taxon>
        <taxon>Cyclobacteriaceae</taxon>
        <taxon>Mariniradius</taxon>
    </lineage>
</organism>
<accession>M7XFI9</accession>
<comment type="caution">
    <text evidence="1">The sequence shown here is derived from an EMBL/GenBank/DDBJ whole genome shotgun (WGS) entry which is preliminary data.</text>
</comment>
<name>M7XFI9_9BACT</name>
<sequence>MAFAIFLIKVQPLTSGFFIISGEKDENPKQKEVRTGEIPCSKQNLACVASIVTRIIGFCIESGYLFF</sequence>
<evidence type="ECO:0000313" key="1">
    <source>
        <dbReference type="EMBL" id="EMS33298.1"/>
    </source>
</evidence>
<evidence type="ECO:0000313" key="2">
    <source>
        <dbReference type="Proteomes" id="UP000010953"/>
    </source>
</evidence>
<gene>
    <name evidence="1" type="ORF">C943_00576</name>
</gene>
<dbReference type="Proteomes" id="UP000010953">
    <property type="component" value="Unassembled WGS sequence"/>
</dbReference>
<keyword evidence="2" id="KW-1185">Reference proteome</keyword>
<dbReference type="InParanoid" id="M7XFI9"/>
<protein>
    <submittedName>
        <fullName evidence="1">Uncharacterized protein</fullName>
    </submittedName>
</protein>
<reference evidence="1" key="1">
    <citation type="submission" date="2013-01" db="EMBL/GenBank/DDBJ databases">
        <title>Genome assembly of Mariniradius saccharolyticus AK6.</title>
        <authorList>
            <person name="Vaidya B."/>
            <person name="Khatri I."/>
            <person name="Tanuku N.R.S."/>
            <person name="Subramanian S."/>
            <person name="Pinnaka A."/>
        </authorList>
    </citation>
    <scope>NUCLEOTIDE SEQUENCE [LARGE SCALE GENOMIC DNA]</scope>
    <source>
        <strain evidence="1">AK6</strain>
    </source>
</reference>
<dbReference type="EMBL" id="AMZY02000010">
    <property type="protein sequence ID" value="EMS33298.1"/>
    <property type="molecule type" value="Genomic_DNA"/>
</dbReference>
<dbReference type="STRING" id="1239962.C943_00576"/>
<proteinExistence type="predicted"/>
<dbReference type="AlphaFoldDB" id="M7XFI9"/>